<keyword evidence="1" id="KW-0732">Signal</keyword>
<dbReference type="Pfam" id="PF12951">
    <property type="entry name" value="PATR"/>
    <property type="match status" value="2"/>
</dbReference>
<evidence type="ECO:0000313" key="5">
    <source>
        <dbReference type="Proteomes" id="UP000298656"/>
    </source>
</evidence>
<dbReference type="AlphaFoldDB" id="A0A4P8IVM0"/>
<protein>
    <submittedName>
        <fullName evidence="4">Autotransporter domain-containing protein</fullName>
    </submittedName>
</protein>
<dbReference type="InterPro" id="IPR036709">
    <property type="entry name" value="Autotransporte_beta_dom_sf"/>
</dbReference>
<evidence type="ECO:0000313" key="4">
    <source>
        <dbReference type="EMBL" id="QCP52287.1"/>
    </source>
</evidence>
<dbReference type="PROSITE" id="PS51208">
    <property type="entry name" value="AUTOTRANSPORTER"/>
    <property type="match status" value="1"/>
</dbReference>
<dbReference type="OrthoDB" id="8767398at2"/>
<reference evidence="4 5" key="1">
    <citation type="submission" date="2019-05" db="EMBL/GenBank/DDBJ databases">
        <title>Burkholderia sp. DHOD12, isolated from subtropical forest soil.</title>
        <authorList>
            <person name="Gao Z.-H."/>
            <person name="Qiu L.-H."/>
        </authorList>
    </citation>
    <scope>NUCLEOTIDE SEQUENCE [LARGE SCALE GENOMIC DNA]</scope>
    <source>
        <strain evidence="4 5">DHOD12</strain>
    </source>
</reference>
<evidence type="ECO:0000259" key="3">
    <source>
        <dbReference type="PROSITE" id="PS51208"/>
    </source>
</evidence>
<accession>A0A4P8IVM0</accession>
<dbReference type="Gene3D" id="2.40.128.130">
    <property type="entry name" value="Autotransporter beta-domain"/>
    <property type="match status" value="1"/>
</dbReference>
<dbReference type="EMBL" id="CP040078">
    <property type="protein sequence ID" value="QCP52287.1"/>
    <property type="molecule type" value="Genomic_DNA"/>
</dbReference>
<feature type="region of interest" description="Disordered" evidence="2">
    <location>
        <begin position="1"/>
        <end position="34"/>
    </location>
</feature>
<keyword evidence="5" id="KW-1185">Reference proteome</keyword>
<dbReference type="Pfam" id="PF03797">
    <property type="entry name" value="Autotransporter"/>
    <property type="match status" value="1"/>
</dbReference>
<feature type="domain" description="Autotransporter" evidence="3">
    <location>
        <begin position="597"/>
        <end position="871"/>
    </location>
</feature>
<dbReference type="InterPro" id="IPR013425">
    <property type="entry name" value="Autotrns_rpt"/>
</dbReference>
<sequence>MPRGRRRIKPSPRALKDAARRSVSSQSRRPGTSGKITAGIIAPLILGLGLAPRVVLADTVSFSGGWSSATSSLTPSIPFPANTVNTSFSSYGGFAWNYSLYSFTVTQSGTYSATATTSPVINTTYFLTGTYSPSTTSPSTPIGHFFASELATGTPHSATFPFLSLTAGTTYSLLIAYNTGGTQAADRFTFTMSGPGCAAFQSVNSCSIGTGSTQSASGLGSTVNPVFTGGTLQVDTSSQTYGQSFTLDNSATNTIDQSGHAVTFSGAFSDATSGGNLVVANSGSGGSVTLTGTNTYTGTTTVQSGATLALAGSGSIASSSQVTTNGTLDISQTAGTSLTTIAGSGVIALGAQNLKLTGASGTFNGVIKDGGIGGGTGGSLTMQQGSLILNGANTYSGGTVVNGGLLEVGDIDHSGASVAGNVQVNASGTLRGHGTVGGNVVNSGTVAPGGSIGTLSVSGNYSQASNAALAIEVSPTAASVLNVAGSATLNGVLAITFDPGTYTAKQYAIVSAANGVSGRFTSVSSTVSAGANLGSLQTALAYGTNQVALVLSDAVTPPVVVAPIDTSIYTALGSTASMGAQTASMTLLGRMSRASTATAATPAGWIDATGSHANVGGTNGEPGFQANRYGFLTGLEKKVGQYTVGVAGGYTHADIDEQQTGDSASIDTLRLAAYGSRWLGGVGLSATAGYGLDFLSQKRPFGATGTAEGDHVGHEFTLGGQASLPLTLGSFVVTPRVGLRYAYFHANGFGESGAGGQDLGVGTDNVHSLQPYAEVTLDKAFGNALNPVDVQLRLGYAHELLDTNRSVTVTAQDGTVFAAPGTSLPRGYLTTGVSVSMQPTKALKVSLGYDALINTTHASEQTASLKVGYQF</sequence>
<dbReference type="NCBIfam" id="TIGR02601">
    <property type="entry name" value="autotrns_rpt"/>
    <property type="match status" value="1"/>
</dbReference>
<feature type="compositionally biased region" description="Basic residues" evidence="2">
    <location>
        <begin position="1"/>
        <end position="10"/>
    </location>
</feature>
<evidence type="ECO:0000256" key="1">
    <source>
        <dbReference type="ARBA" id="ARBA00022729"/>
    </source>
</evidence>
<dbReference type="SUPFAM" id="SSF51126">
    <property type="entry name" value="Pectin lyase-like"/>
    <property type="match status" value="1"/>
</dbReference>
<evidence type="ECO:0000256" key="2">
    <source>
        <dbReference type="SAM" id="MobiDB-lite"/>
    </source>
</evidence>
<organism evidence="4 5">
    <name type="scientific">Trinickia violacea</name>
    <dbReference type="NCBI Taxonomy" id="2571746"/>
    <lineage>
        <taxon>Bacteria</taxon>
        <taxon>Pseudomonadati</taxon>
        <taxon>Pseudomonadota</taxon>
        <taxon>Betaproteobacteria</taxon>
        <taxon>Burkholderiales</taxon>
        <taxon>Burkholderiaceae</taxon>
        <taxon>Trinickia</taxon>
    </lineage>
</organism>
<dbReference type="InterPro" id="IPR005546">
    <property type="entry name" value="Autotransporte_beta"/>
</dbReference>
<proteinExistence type="predicted"/>
<dbReference type="KEGG" id="tvl:FAZ95_24205"/>
<gene>
    <name evidence="4" type="ORF">FAZ95_24205</name>
</gene>
<name>A0A4P8IVM0_9BURK</name>
<dbReference type="InterPro" id="IPR011050">
    <property type="entry name" value="Pectin_lyase_fold/virulence"/>
</dbReference>
<dbReference type="Proteomes" id="UP000298656">
    <property type="component" value="Chromosome 2"/>
</dbReference>
<dbReference type="SUPFAM" id="SSF103515">
    <property type="entry name" value="Autotransporter"/>
    <property type="match status" value="1"/>
</dbReference>
<dbReference type="SMART" id="SM00869">
    <property type="entry name" value="Autotransporter"/>
    <property type="match status" value="1"/>
</dbReference>